<accession>A0AAQ3L1V0</accession>
<gene>
    <name evidence="1" type="ORF">Cni_G27507</name>
</gene>
<protein>
    <submittedName>
        <fullName evidence="1">Uncharacterized protein</fullName>
    </submittedName>
</protein>
<dbReference type="EMBL" id="CP136898">
    <property type="protein sequence ID" value="WOL18710.1"/>
    <property type="molecule type" value="Genomic_DNA"/>
</dbReference>
<sequence>MEADHGIQQRFLAAFWAEIGPAQVKQQLEKMSTPHIHYKNTNMGTKEAVPISLRFLLLGLALLGLHEAEAGAAWALEQELHGWLQLADAPENEFQQM</sequence>
<evidence type="ECO:0000313" key="1">
    <source>
        <dbReference type="EMBL" id="WOL18710.1"/>
    </source>
</evidence>
<dbReference type="AlphaFoldDB" id="A0AAQ3L1V0"/>
<name>A0AAQ3L1V0_9LILI</name>
<reference evidence="1 2" key="1">
    <citation type="submission" date="2023-10" db="EMBL/GenBank/DDBJ databases">
        <title>Chromosome-scale genome assembly provides insights into flower coloration mechanisms of Canna indica.</title>
        <authorList>
            <person name="Li C."/>
        </authorList>
    </citation>
    <scope>NUCLEOTIDE SEQUENCE [LARGE SCALE GENOMIC DNA]</scope>
    <source>
        <tissue evidence="1">Flower</tissue>
    </source>
</reference>
<organism evidence="1 2">
    <name type="scientific">Canna indica</name>
    <name type="common">Indian-shot</name>
    <dbReference type="NCBI Taxonomy" id="4628"/>
    <lineage>
        <taxon>Eukaryota</taxon>
        <taxon>Viridiplantae</taxon>
        <taxon>Streptophyta</taxon>
        <taxon>Embryophyta</taxon>
        <taxon>Tracheophyta</taxon>
        <taxon>Spermatophyta</taxon>
        <taxon>Magnoliopsida</taxon>
        <taxon>Liliopsida</taxon>
        <taxon>Zingiberales</taxon>
        <taxon>Cannaceae</taxon>
        <taxon>Canna</taxon>
    </lineage>
</organism>
<evidence type="ECO:0000313" key="2">
    <source>
        <dbReference type="Proteomes" id="UP001327560"/>
    </source>
</evidence>
<proteinExistence type="predicted"/>
<keyword evidence="2" id="KW-1185">Reference proteome</keyword>
<dbReference type="Proteomes" id="UP001327560">
    <property type="component" value="Chromosome 9"/>
</dbReference>